<dbReference type="Gene3D" id="3.30.1240.10">
    <property type="match status" value="1"/>
</dbReference>
<dbReference type="GO" id="GO:0016791">
    <property type="term" value="F:phosphatase activity"/>
    <property type="evidence" value="ECO:0007669"/>
    <property type="project" value="TreeGrafter"/>
</dbReference>
<dbReference type="GO" id="GO:0005829">
    <property type="term" value="C:cytosol"/>
    <property type="evidence" value="ECO:0007669"/>
    <property type="project" value="TreeGrafter"/>
</dbReference>
<gene>
    <name evidence="1" type="ORF">H9812_00210</name>
</gene>
<name>A0A9D2DVJ9_9FIRM</name>
<evidence type="ECO:0000313" key="2">
    <source>
        <dbReference type="Proteomes" id="UP000824044"/>
    </source>
</evidence>
<comment type="caution">
    <text evidence="1">The sequence shown here is derived from an EMBL/GenBank/DDBJ whole genome shotgun (WGS) entry which is preliminary data.</text>
</comment>
<dbReference type="NCBIfam" id="TIGR01484">
    <property type="entry name" value="HAD-SF-IIB"/>
    <property type="match status" value="1"/>
</dbReference>
<dbReference type="AlphaFoldDB" id="A0A9D2DVJ9"/>
<dbReference type="PANTHER" id="PTHR10000">
    <property type="entry name" value="PHOSPHOSERINE PHOSPHATASE"/>
    <property type="match status" value="1"/>
</dbReference>
<dbReference type="GO" id="GO:0000287">
    <property type="term" value="F:magnesium ion binding"/>
    <property type="evidence" value="ECO:0007669"/>
    <property type="project" value="TreeGrafter"/>
</dbReference>
<dbReference type="Pfam" id="PF08282">
    <property type="entry name" value="Hydrolase_3"/>
    <property type="match status" value="1"/>
</dbReference>
<dbReference type="InterPro" id="IPR036412">
    <property type="entry name" value="HAD-like_sf"/>
</dbReference>
<dbReference type="SUPFAM" id="SSF56784">
    <property type="entry name" value="HAD-like"/>
    <property type="match status" value="1"/>
</dbReference>
<dbReference type="EMBL" id="DXBS01000004">
    <property type="protein sequence ID" value="HIZ23888.1"/>
    <property type="molecule type" value="Genomic_DNA"/>
</dbReference>
<reference evidence="1" key="1">
    <citation type="journal article" date="2021" name="PeerJ">
        <title>Extensive microbial diversity within the chicken gut microbiome revealed by metagenomics and culture.</title>
        <authorList>
            <person name="Gilroy R."/>
            <person name="Ravi A."/>
            <person name="Getino M."/>
            <person name="Pursley I."/>
            <person name="Horton D.L."/>
            <person name="Alikhan N.F."/>
            <person name="Baker D."/>
            <person name="Gharbi K."/>
            <person name="Hall N."/>
            <person name="Watson M."/>
            <person name="Adriaenssens E.M."/>
            <person name="Foster-Nyarko E."/>
            <person name="Jarju S."/>
            <person name="Secka A."/>
            <person name="Antonio M."/>
            <person name="Oren A."/>
            <person name="Chaudhuri R.R."/>
            <person name="La Ragione R."/>
            <person name="Hildebrand F."/>
            <person name="Pallen M.J."/>
        </authorList>
    </citation>
    <scope>NUCLEOTIDE SEQUENCE</scope>
    <source>
        <strain evidence="1">CHK33-5263</strain>
    </source>
</reference>
<dbReference type="InterPro" id="IPR023214">
    <property type="entry name" value="HAD_sf"/>
</dbReference>
<dbReference type="Proteomes" id="UP000824044">
    <property type="component" value="Unassembled WGS sequence"/>
</dbReference>
<accession>A0A9D2DVJ9</accession>
<keyword evidence="1" id="KW-0378">Hydrolase</keyword>
<proteinExistence type="predicted"/>
<dbReference type="InterPro" id="IPR006379">
    <property type="entry name" value="HAD-SF_hydro_IIB"/>
</dbReference>
<dbReference type="PANTHER" id="PTHR10000:SF8">
    <property type="entry name" value="HAD SUPERFAMILY HYDROLASE-LIKE, TYPE 3"/>
    <property type="match status" value="1"/>
</dbReference>
<organism evidence="1 2">
    <name type="scientific">Candidatus Gallimonas intestinigallinarum</name>
    <dbReference type="NCBI Taxonomy" id="2838604"/>
    <lineage>
        <taxon>Bacteria</taxon>
        <taxon>Bacillati</taxon>
        <taxon>Bacillota</taxon>
        <taxon>Clostridia</taxon>
        <taxon>Candidatus Gallimonas</taxon>
    </lineage>
</organism>
<evidence type="ECO:0000313" key="1">
    <source>
        <dbReference type="EMBL" id="HIZ23888.1"/>
    </source>
</evidence>
<protein>
    <submittedName>
        <fullName evidence="1">HAD family hydrolase</fullName>
    </submittedName>
</protein>
<reference evidence="1" key="2">
    <citation type="submission" date="2021-04" db="EMBL/GenBank/DDBJ databases">
        <authorList>
            <person name="Gilroy R."/>
        </authorList>
    </citation>
    <scope>NUCLEOTIDE SEQUENCE</scope>
    <source>
        <strain evidence="1">CHK33-5263</strain>
    </source>
</reference>
<dbReference type="Gene3D" id="3.40.50.1000">
    <property type="entry name" value="HAD superfamily/HAD-like"/>
    <property type="match status" value="1"/>
</dbReference>
<sequence>MSDLDGTLLTKNECVSAYSVEHINSLIDRGLPFTFATARSVHGAKGALQGLKIQLPAVFYNGALIYDIVQNRTLTYHCFDDALKQELLSKLEEFDITPLVFGAVPDRERVVWLEGKESPSMQRYLAWRKGDKRLTAAHSKEELLKGYVFTFKCVGPGEKMERAWNILKYDPRIICIYHKETYQEDYWIDISVRSATKANGVRYLKEHFGCEKLVCFGDSSNDSDMFDVCDEKYAVMNADSWLKEKATGVIGYCEEDGVAKWLDENAFRG</sequence>